<evidence type="ECO:0000256" key="5">
    <source>
        <dbReference type="SAM" id="Phobius"/>
    </source>
</evidence>
<feature type="transmembrane region" description="Helical" evidence="5">
    <location>
        <begin position="76"/>
        <end position="99"/>
    </location>
</feature>
<evidence type="ECO:0000256" key="4">
    <source>
        <dbReference type="PROSITE-ProRule" id="PRU00433"/>
    </source>
</evidence>
<gene>
    <name evidence="7" type="ORF">SAMN05444682_1222</name>
</gene>
<protein>
    <submittedName>
        <fullName evidence="7">Chitobiase/beta-hexosaminidase C-terminal domain-containing protein</fullName>
    </submittedName>
</protein>
<keyword evidence="8" id="KW-1185">Reference proteome</keyword>
<dbReference type="InterPro" id="IPR036909">
    <property type="entry name" value="Cyt_c-like_dom_sf"/>
</dbReference>
<keyword evidence="5" id="KW-0812">Transmembrane</keyword>
<dbReference type="Pfam" id="PF13290">
    <property type="entry name" value="CHB_HEX_C_1"/>
    <property type="match status" value="1"/>
</dbReference>
<dbReference type="STRING" id="1477437.SAMN05444682_1222"/>
<dbReference type="EMBL" id="FOQO01000022">
    <property type="protein sequence ID" value="SFJ97685.1"/>
    <property type="molecule type" value="Genomic_DNA"/>
</dbReference>
<reference evidence="7 8" key="1">
    <citation type="submission" date="2016-10" db="EMBL/GenBank/DDBJ databases">
        <authorList>
            <person name="de Groot N.N."/>
        </authorList>
    </citation>
    <scope>NUCLEOTIDE SEQUENCE [LARGE SCALE GENOMIC DNA]</scope>
    <source>
        <strain evidence="7 8">RK1</strain>
    </source>
</reference>
<evidence type="ECO:0000259" key="6">
    <source>
        <dbReference type="PROSITE" id="PS51007"/>
    </source>
</evidence>
<dbReference type="OrthoDB" id="713772at2"/>
<feature type="transmembrane region" description="Helical" evidence="5">
    <location>
        <begin position="111"/>
        <end position="131"/>
    </location>
</feature>
<dbReference type="InterPro" id="IPR009056">
    <property type="entry name" value="Cyt_c-like_dom"/>
</dbReference>
<keyword evidence="3 4" id="KW-0408">Iron</keyword>
<evidence type="ECO:0000256" key="3">
    <source>
        <dbReference type="ARBA" id="ARBA00023004"/>
    </source>
</evidence>
<dbReference type="PROSITE" id="PS51007">
    <property type="entry name" value="CYTC"/>
    <property type="match status" value="1"/>
</dbReference>
<keyword evidence="1 4" id="KW-0349">Heme</keyword>
<organism evidence="7 8">
    <name type="scientific">Parapedobacter indicus</name>
    <dbReference type="NCBI Taxonomy" id="1477437"/>
    <lineage>
        <taxon>Bacteria</taxon>
        <taxon>Pseudomonadati</taxon>
        <taxon>Bacteroidota</taxon>
        <taxon>Sphingobacteriia</taxon>
        <taxon>Sphingobacteriales</taxon>
        <taxon>Sphingobacteriaceae</taxon>
        <taxon>Parapedobacter</taxon>
    </lineage>
</organism>
<dbReference type="RefSeq" id="WP_090632614.1">
    <property type="nucleotide sequence ID" value="NZ_FOQO01000022.1"/>
</dbReference>
<name>A0A1I3VR16_9SPHI</name>
<feature type="transmembrane region" description="Helical" evidence="5">
    <location>
        <begin position="7"/>
        <end position="25"/>
    </location>
</feature>
<dbReference type="GO" id="GO:0046872">
    <property type="term" value="F:metal ion binding"/>
    <property type="evidence" value="ECO:0007669"/>
    <property type="project" value="UniProtKB-KW"/>
</dbReference>
<dbReference type="GO" id="GO:0020037">
    <property type="term" value="F:heme binding"/>
    <property type="evidence" value="ECO:0007669"/>
    <property type="project" value="InterPro"/>
</dbReference>
<dbReference type="InterPro" id="IPR059177">
    <property type="entry name" value="GH29D-like_dom"/>
</dbReference>
<keyword evidence="5" id="KW-1133">Transmembrane helix</keyword>
<evidence type="ECO:0000313" key="8">
    <source>
        <dbReference type="Proteomes" id="UP000198670"/>
    </source>
</evidence>
<evidence type="ECO:0000313" key="7">
    <source>
        <dbReference type="EMBL" id="SFJ97685.1"/>
    </source>
</evidence>
<keyword evidence="2 4" id="KW-0479">Metal-binding</keyword>
<keyword evidence="5" id="KW-0472">Membrane</keyword>
<dbReference type="Gene3D" id="3.80.10.10">
    <property type="entry name" value="Ribonuclease Inhibitor"/>
    <property type="match status" value="1"/>
</dbReference>
<feature type="domain" description="Cytochrome c" evidence="6">
    <location>
        <begin position="183"/>
        <end position="283"/>
    </location>
</feature>
<evidence type="ECO:0000256" key="2">
    <source>
        <dbReference type="ARBA" id="ARBA00022723"/>
    </source>
</evidence>
<dbReference type="PANTHER" id="PTHR35889">
    <property type="entry name" value="CYCLOINULO-OLIGOSACCHARIDE FRUCTANOTRANSFERASE-RELATED"/>
    <property type="match status" value="1"/>
</dbReference>
<dbReference type="AlphaFoldDB" id="A0A1I3VR16"/>
<dbReference type="SUPFAM" id="SSF46626">
    <property type="entry name" value="Cytochrome c"/>
    <property type="match status" value="1"/>
</dbReference>
<dbReference type="InterPro" id="IPR011429">
    <property type="entry name" value="Cyt_c_Planctomycete-type"/>
</dbReference>
<accession>A0A1I3VR16</accession>
<dbReference type="InterPro" id="IPR032675">
    <property type="entry name" value="LRR_dom_sf"/>
</dbReference>
<dbReference type="Proteomes" id="UP000198670">
    <property type="component" value="Unassembled WGS sequence"/>
</dbReference>
<feature type="transmembrane region" description="Helical" evidence="5">
    <location>
        <begin position="45"/>
        <end position="64"/>
    </location>
</feature>
<dbReference type="PANTHER" id="PTHR35889:SF3">
    <property type="entry name" value="F-BOX DOMAIN-CONTAINING PROTEIN"/>
    <property type="match status" value="1"/>
</dbReference>
<feature type="transmembrane region" description="Helical" evidence="5">
    <location>
        <begin position="143"/>
        <end position="163"/>
    </location>
</feature>
<evidence type="ECO:0000256" key="1">
    <source>
        <dbReference type="ARBA" id="ARBA00022617"/>
    </source>
</evidence>
<dbReference type="GO" id="GO:0009055">
    <property type="term" value="F:electron transfer activity"/>
    <property type="evidence" value="ECO:0007669"/>
    <property type="project" value="InterPro"/>
</dbReference>
<dbReference type="Pfam" id="PF07635">
    <property type="entry name" value="PSCyt1"/>
    <property type="match status" value="1"/>
</dbReference>
<dbReference type="SUPFAM" id="SSF52047">
    <property type="entry name" value="RNI-like"/>
    <property type="match status" value="1"/>
</dbReference>
<proteinExistence type="predicted"/>
<sequence length="719" mass="78423">MKSIHTVLLNLLIAFQVFIVFFLVFESKIQVPASLQVLGRAHPLLLHFPIVLLVLVWLLGCFGEKLEIGQPLVKQLIHTLLLVTAWSAAITVVAGLFLSKEGGYEGAGFQWHKWTGVALSFLCTGLLGYHGRSSIAAGRYSNLFRIGLSVAVVVLLVAGHYGAGLTHGADYLFEPIQRKKEKALDMETAVVFSDLVYPILEAKCLSCHSPSKAKGGLVLSDTTLMLQGGDSGPVLVSGSVEESLLVQRLLLDVDHEHHMPPKGKPQLTDEELALIEAWVASGADLDTRLSTLAADDTIRGLAIAIYGPPKSETYDFPAADAETVAKLNTPYRIVKPLAQGSPGLSVGFFGKASFTEQSLKELVPVGPQVVSMSLSGMPVSDADREVISNFTNLRELVLNGTPIDDQWSETLAALPNLQTISLSGTNMTEAGLVTLLTMPKLTHVYVWNTQVEAAVLDKLQQQHKNITIERGYQDDGQTILPLNNPMVRPASSFFKDNVTVTLSHPIAGVELRYTLDGSEPDSIHSPVYQEPFILKAATSVRVKGYKSGWLSSEEVSRVFRRSANRPDRLYLLSPPDPRYKGRGAFSLADLESGGDNHADGRWLGFHGQPMNVSFHFDEPIHIDTIGVSVKQQYGAHIYPPQNIQVWGGADSAGARLLNSFRPALEKPGEVSANRIVEIPASGEAIRYLRLDVEPFVPIPKKYPAEGNPAWIFVDEIIIN</sequence>